<evidence type="ECO:0000313" key="4">
    <source>
        <dbReference type="EMBL" id="MCW3804177.1"/>
    </source>
</evidence>
<dbReference type="GO" id="GO:0005975">
    <property type="term" value="P:carbohydrate metabolic process"/>
    <property type="evidence" value="ECO:0007669"/>
    <property type="project" value="InterPro"/>
</dbReference>
<evidence type="ECO:0000259" key="3">
    <source>
        <dbReference type="PROSITE" id="PS51677"/>
    </source>
</evidence>
<dbReference type="PANTHER" id="PTHR34216:SF3">
    <property type="entry name" value="POLY-BETA-1,6-N-ACETYL-D-GLUCOSAMINE N-DEACETYLASE"/>
    <property type="match status" value="1"/>
</dbReference>
<dbReference type="GO" id="GO:0016810">
    <property type="term" value="F:hydrolase activity, acting on carbon-nitrogen (but not peptide) bonds"/>
    <property type="evidence" value="ECO:0007669"/>
    <property type="project" value="InterPro"/>
</dbReference>
<dbReference type="PROSITE" id="PS51677">
    <property type="entry name" value="NODB"/>
    <property type="match status" value="1"/>
</dbReference>
<dbReference type="CDD" id="cd10918">
    <property type="entry name" value="CE4_NodB_like_5s_6s"/>
    <property type="match status" value="1"/>
</dbReference>
<dbReference type="SUPFAM" id="SSF88713">
    <property type="entry name" value="Glycoside hydrolase/deacetylase"/>
    <property type="match status" value="1"/>
</dbReference>
<comment type="caution">
    <text evidence="4">The sequence shown here is derived from an EMBL/GenBank/DDBJ whole genome shotgun (WGS) entry which is preliminary data.</text>
</comment>
<keyword evidence="2" id="KW-0732">Signal</keyword>
<proteinExistence type="predicted"/>
<protein>
    <submittedName>
        <fullName evidence="4">Polysaccharide deacetylase family protein</fullName>
    </submittedName>
</protein>
<dbReference type="InterPro" id="IPR051398">
    <property type="entry name" value="Polysacch_Deacetylase"/>
</dbReference>
<organism evidence="4 5">
    <name type="scientific">Plebeiibacterium marinum</name>
    <dbReference type="NCBI Taxonomy" id="2992111"/>
    <lineage>
        <taxon>Bacteria</taxon>
        <taxon>Pseudomonadati</taxon>
        <taxon>Bacteroidota</taxon>
        <taxon>Bacteroidia</taxon>
        <taxon>Marinilabiliales</taxon>
        <taxon>Marinilabiliaceae</taxon>
        <taxon>Plebeiibacterium</taxon>
    </lineage>
</organism>
<evidence type="ECO:0000256" key="2">
    <source>
        <dbReference type="ARBA" id="ARBA00022729"/>
    </source>
</evidence>
<dbReference type="InterPro" id="IPR002509">
    <property type="entry name" value="NODB_dom"/>
</dbReference>
<dbReference type="InterPro" id="IPR011330">
    <property type="entry name" value="Glyco_hydro/deAcase_b/a-brl"/>
</dbReference>
<evidence type="ECO:0000313" key="5">
    <source>
        <dbReference type="Proteomes" id="UP001207408"/>
    </source>
</evidence>
<accession>A0AAE3MB31</accession>
<dbReference type="PROSITE" id="PS51257">
    <property type="entry name" value="PROKAR_LIPOPROTEIN"/>
    <property type="match status" value="1"/>
</dbReference>
<dbReference type="EMBL" id="JAPDPI010000001">
    <property type="protein sequence ID" value="MCW3804177.1"/>
    <property type="molecule type" value="Genomic_DNA"/>
</dbReference>
<name>A0AAE3MB31_9BACT</name>
<dbReference type="Proteomes" id="UP001207408">
    <property type="component" value="Unassembled WGS sequence"/>
</dbReference>
<evidence type="ECO:0000256" key="1">
    <source>
        <dbReference type="ARBA" id="ARBA00004613"/>
    </source>
</evidence>
<reference evidence="4" key="1">
    <citation type="submission" date="2022-10" db="EMBL/GenBank/DDBJ databases">
        <authorList>
            <person name="Yu W.X."/>
        </authorList>
    </citation>
    <scope>NUCLEOTIDE SEQUENCE</scope>
    <source>
        <strain evidence="4">D04</strain>
    </source>
</reference>
<dbReference type="RefSeq" id="WP_301197400.1">
    <property type="nucleotide sequence ID" value="NZ_JAPDPI010000001.1"/>
</dbReference>
<dbReference type="PANTHER" id="PTHR34216">
    <property type="match status" value="1"/>
</dbReference>
<keyword evidence="5" id="KW-1185">Reference proteome</keyword>
<dbReference type="Gene3D" id="3.20.20.370">
    <property type="entry name" value="Glycoside hydrolase/deacetylase"/>
    <property type="match status" value="1"/>
</dbReference>
<dbReference type="AlphaFoldDB" id="A0AAE3MB31"/>
<feature type="domain" description="NodB homology" evidence="3">
    <location>
        <begin position="114"/>
        <end position="285"/>
    </location>
</feature>
<dbReference type="Pfam" id="PF01522">
    <property type="entry name" value="Polysacc_deac_1"/>
    <property type="match status" value="1"/>
</dbReference>
<sequence length="285" mass="32326">MQKIILILISVVFLSSCDKSENCKECVTVCEECDCDWPEMEEDILPPVDVPVRENPKVIVLLYHNLVYGRTGNIYNRDIYNFENDLIYIRKNFKVIDFNELDKINNGEMTLTQDAAIITFDDGDLSIHPIAFPLLKKYNLKATFFIVSSYVGETGYVSWDQLREMANYTNPDSERIFTMGSHTATHASLGDISIDEAELELLVSKQAIESELNVDVEYVALPYGSGADDPQIQAKAKQVGYKGLRNSNPKAISNFPIEMYNIPSVNIENYSNDKFVTYVNELLGR</sequence>
<comment type="subcellular location">
    <subcellularLocation>
        <location evidence="1">Secreted</location>
    </subcellularLocation>
</comment>
<dbReference type="GO" id="GO:0005576">
    <property type="term" value="C:extracellular region"/>
    <property type="evidence" value="ECO:0007669"/>
    <property type="project" value="UniProtKB-SubCell"/>
</dbReference>
<gene>
    <name evidence="4" type="ORF">OM074_01000</name>
</gene>